<reference evidence="10" key="1">
    <citation type="submission" date="2021-01" db="EMBL/GenBank/DDBJ databases">
        <title>A chromosome-scale assembly of European eel, Anguilla anguilla.</title>
        <authorList>
            <person name="Henkel C."/>
            <person name="Jong-Raadsen S.A."/>
            <person name="Dufour S."/>
            <person name="Weltzien F.-A."/>
            <person name="Palstra A.P."/>
            <person name="Pelster B."/>
            <person name="Spaink H.P."/>
            <person name="Van Den Thillart G.E."/>
            <person name="Jansen H."/>
            <person name="Zahm M."/>
            <person name="Klopp C."/>
            <person name="Cedric C."/>
            <person name="Louis A."/>
            <person name="Berthelot C."/>
            <person name="Parey E."/>
            <person name="Roest Crollius H."/>
            <person name="Montfort J."/>
            <person name="Robinson-Rechavi M."/>
            <person name="Bucao C."/>
            <person name="Bouchez O."/>
            <person name="Gislard M."/>
            <person name="Lluch J."/>
            <person name="Milhes M."/>
            <person name="Lampietro C."/>
            <person name="Lopez Roques C."/>
            <person name="Donnadieu C."/>
            <person name="Braasch I."/>
            <person name="Desvignes T."/>
            <person name="Postlethwait J."/>
            <person name="Bobe J."/>
            <person name="Guiguen Y."/>
            <person name="Dirks R."/>
        </authorList>
    </citation>
    <scope>NUCLEOTIDE SEQUENCE</scope>
    <source>
        <strain evidence="10">Tag_6206</strain>
        <tissue evidence="10">Liver</tissue>
    </source>
</reference>
<dbReference type="SMART" id="SM00355">
    <property type="entry name" value="ZnF_C2H2"/>
    <property type="match status" value="2"/>
</dbReference>
<keyword evidence="11" id="KW-1185">Reference proteome</keyword>
<evidence type="ECO:0000256" key="8">
    <source>
        <dbReference type="SAM" id="MobiDB-lite"/>
    </source>
</evidence>
<evidence type="ECO:0000256" key="4">
    <source>
        <dbReference type="ARBA" id="ARBA00022771"/>
    </source>
</evidence>
<protein>
    <recommendedName>
        <fullName evidence="9">C2H2-type domain-containing protein</fullName>
    </recommendedName>
</protein>
<dbReference type="PANTHER" id="PTHR23235">
    <property type="entry name" value="KRUEPPEL-LIKE TRANSCRIPTION FACTOR"/>
    <property type="match status" value="1"/>
</dbReference>
<proteinExistence type="predicted"/>
<sequence length="335" mass="37326">MLMYDYPVKTDMETSLYQPYPALIKSQAEAYSVVFAPPSAAAQMEPVDLSPERCVCIWDPPVPRGFPHAQTHPQACPSTSCFRALGPASSLCSPASWCSPSQFCTPHLTMTPPLMVSRLRRPHTEPGPPSQASSLKEMSREPGDLPKPIKAEPHTEHAQEAYSEVVSSTVITAPRPYSENGSPSVIVRPGKHPDPGDSPESFRKRRIHRCDFGSCNKVYTKSSHLKAHRRTHTGEKPYKCMWEGCTWKFARSDELTRHFRKHTGVKPFQCSSCERSFSAPTTWRCTRSATCWSEPRPLCPTPSRPHANHALLHCSAADCRSLGEVPLRIAHDNPD</sequence>
<dbReference type="AlphaFoldDB" id="A0A9D3MHN0"/>
<feature type="domain" description="C2H2-type" evidence="9">
    <location>
        <begin position="238"/>
        <end position="267"/>
    </location>
</feature>
<feature type="compositionally biased region" description="Basic and acidic residues" evidence="8">
    <location>
        <begin position="137"/>
        <end position="159"/>
    </location>
</feature>
<accession>A0A9D3MHN0</accession>
<keyword evidence="5" id="KW-0862">Zinc</keyword>
<dbReference type="CDD" id="cd21577">
    <property type="entry name" value="KLF3_N"/>
    <property type="match status" value="1"/>
</dbReference>
<keyword evidence="3" id="KW-0677">Repeat</keyword>
<dbReference type="Pfam" id="PF00096">
    <property type="entry name" value="zf-C2H2"/>
    <property type="match status" value="2"/>
</dbReference>
<dbReference type="SUPFAM" id="SSF57667">
    <property type="entry name" value="beta-beta-alpha zinc fingers"/>
    <property type="match status" value="1"/>
</dbReference>
<name>A0A9D3MHN0_ANGAN</name>
<dbReference type="EMBL" id="JAFIRN010000005">
    <property type="protein sequence ID" value="KAG5848062.1"/>
    <property type="molecule type" value="Genomic_DNA"/>
</dbReference>
<dbReference type="GO" id="GO:0005634">
    <property type="term" value="C:nucleus"/>
    <property type="evidence" value="ECO:0007669"/>
    <property type="project" value="UniProtKB-SubCell"/>
</dbReference>
<dbReference type="InterPro" id="IPR036236">
    <property type="entry name" value="Znf_C2H2_sf"/>
</dbReference>
<dbReference type="InterPro" id="IPR013087">
    <property type="entry name" value="Znf_C2H2_type"/>
</dbReference>
<dbReference type="PROSITE" id="PS50157">
    <property type="entry name" value="ZINC_FINGER_C2H2_2"/>
    <property type="match status" value="2"/>
</dbReference>
<evidence type="ECO:0000313" key="11">
    <source>
        <dbReference type="Proteomes" id="UP001044222"/>
    </source>
</evidence>
<evidence type="ECO:0000256" key="1">
    <source>
        <dbReference type="ARBA" id="ARBA00004123"/>
    </source>
</evidence>
<dbReference type="PROSITE" id="PS00028">
    <property type="entry name" value="ZINC_FINGER_C2H2_1"/>
    <property type="match status" value="2"/>
</dbReference>
<dbReference type="Proteomes" id="UP001044222">
    <property type="component" value="Unassembled WGS sequence"/>
</dbReference>
<dbReference type="FunFam" id="3.30.160.60:FF:000018">
    <property type="entry name" value="Krueppel-like factor 15"/>
    <property type="match status" value="1"/>
</dbReference>
<evidence type="ECO:0000256" key="2">
    <source>
        <dbReference type="ARBA" id="ARBA00022723"/>
    </source>
</evidence>
<dbReference type="GO" id="GO:0000978">
    <property type="term" value="F:RNA polymerase II cis-regulatory region sequence-specific DNA binding"/>
    <property type="evidence" value="ECO:0007669"/>
    <property type="project" value="TreeGrafter"/>
</dbReference>
<feature type="domain" description="C2H2-type" evidence="9">
    <location>
        <begin position="208"/>
        <end position="237"/>
    </location>
</feature>
<feature type="region of interest" description="Disordered" evidence="8">
    <location>
        <begin position="118"/>
        <end position="202"/>
    </location>
</feature>
<comment type="caution">
    <text evidence="10">The sequence shown here is derived from an EMBL/GenBank/DDBJ whole genome shotgun (WGS) entry which is preliminary data.</text>
</comment>
<evidence type="ECO:0000259" key="9">
    <source>
        <dbReference type="PROSITE" id="PS50157"/>
    </source>
</evidence>
<dbReference type="Gene3D" id="3.30.160.60">
    <property type="entry name" value="Classic Zinc Finger"/>
    <property type="match status" value="2"/>
</dbReference>
<gene>
    <name evidence="10" type="ORF">ANANG_G00094400</name>
</gene>
<organism evidence="10 11">
    <name type="scientific">Anguilla anguilla</name>
    <name type="common">European freshwater eel</name>
    <name type="synonym">Muraena anguilla</name>
    <dbReference type="NCBI Taxonomy" id="7936"/>
    <lineage>
        <taxon>Eukaryota</taxon>
        <taxon>Metazoa</taxon>
        <taxon>Chordata</taxon>
        <taxon>Craniata</taxon>
        <taxon>Vertebrata</taxon>
        <taxon>Euteleostomi</taxon>
        <taxon>Actinopterygii</taxon>
        <taxon>Neopterygii</taxon>
        <taxon>Teleostei</taxon>
        <taxon>Anguilliformes</taxon>
        <taxon>Anguillidae</taxon>
        <taxon>Anguilla</taxon>
    </lineage>
</organism>
<keyword evidence="4 7" id="KW-0863">Zinc-finger</keyword>
<comment type="subcellular location">
    <subcellularLocation>
        <location evidence="1">Nucleus</location>
    </subcellularLocation>
</comment>
<evidence type="ECO:0000256" key="7">
    <source>
        <dbReference type="PROSITE-ProRule" id="PRU00042"/>
    </source>
</evidence>
<evidence type="ECO:0000256" key="3">
    <source>
        <dbReference type="ARBA" id="ARBA00022737"/>
    </source>
</evidence>
<evidence type="ECO:0000256" key="5">
    <source>
        <dbReference type="ARBA" id="ARBA00022833"/>
    </source>
</evidence>
<dbReference type="PANTHER" id="PTHR23235:SF48">
    <property type="entry name" value="KRUEPPEL-LIKE FACTOR 3"/>
    <property type="match status" value="1"/>
</dbReference>
<keyword evidence="2" id="KW-0479">Metal-binding</keyword>
<evidence type="ECO:0000256" key="6">
    <source>
        <dbReference type="ARBA" id="ARBA00023242"/>
    </source>
</evidence>
<keyword evidence="6" id="KW-0539">Nucleus</keyword>
<evidence type="ECO:0000313" key="10">
    <source>
        <dbReference type="EMBL" id="KAG5848062.1"/>
    </source>
</evidence>
<dbReference type="GO" id="GO:0000981">
    <property type="term" value="F:DNA-binding transcription factor activity, RNA polymerase II-specific"/>
    <property type="evidence" value="ECO:0007669"/>
    <property type="project" value="TreeGrafter"/>
</dbReference>
<dbReference type="GO" id="GO:0008270">
    <property type="term" value="F:zinc ion binding"/>
    <property type="evidence" value="ECO:0007669"/>
    <property type="project" value="UniProtKB-KW"/>
</dbReference>
<dbReference type="FunFam" id="3.30.160.60:FF:000021">
    <property type="entry name" value="Basic krueppel-like factor 3"/>
    <property type="match status" value="1"/>
</dbReference>